<name>A0A0L0C3G1_LUCCU</name>
<proteinExistence type="predicted"/>
<dbReference type="EMBL" id="JRES01000955">
    <property type="protein sequence ID" value="KNC26782.1"/>
    <property type="molecule type" value="Genomic_DNA"/>
</dbReference>
<protein>
    <submittedName>
        <fullName evidence="2">Uncharacterized protein</fullName>
    </submittedName>
</protein>
<keyword evidence="1" id="KW-0812">Transmembrane</keyword>
<comment type="caution">
    <text evidence="2">The sequence shown here is derived from an EMBL/GenBank/DDBJ whole genome shotgun (WGS) entry which is preliminary data.</text>
</comment>
<evidence type="ECO:0000313" key="3">
    <source>
        <dbReference type="Proteomes" id="UP000037069"/>
    </source>
</evidence>
<dbReference type="Proteomes" id="UP000037069">
    <property type="component" value="Unassembled WGS sequence"/>
</dbReference>
<evidence type="ECO:0000313" key="2">
    <source>
        <dbReference type="EMBL" id="KNC26782.1"/>
    </source>
</evidence>
<evidence type="ECO:0000256" key="1">
    <source>
        <dbReference type="SAM" id="Phobius"/>
    </source>
</evidence>
<keyword evidence="3" id="KW-1185">Reference proteome</keyword>
<accession>A0A0L0C3G1</accession>
<sequence>MVPPESHGLGGGTIILGFEAELVLLTSPISKELAFAAEMLLAAFSPPIGGLRLGNGKSPGNKGFLGLLGNAPSPGVGNKPGVGIKPGRGGNGNCSMDNMLVGKLGKAGRLGSINGCTKLLAMASAPANKRLELPGDLRGEVEAAEEPTEGNIAGEGNFLPVIKLVSTDKSVVEDEDAEGAAFKIVSMRISFLLMDCTSSLVGTAILEAGFVILREAILLSLFKRSCLSSLDFFLCSLRSLAPAIIIICCCKLKSVGCWGFIWLAGSGAIGLSLISSTLITLLLLRAVLLLVSFRGGNRLRPKGGADVFVGWEGPGAGVIVVPEGKFIMGVSFIPGKRMGVGEDDLGVFCLEIFLNIFNLERSGSLESFNSLPSAVSKGLLLLSISSTGGASFARGVLWNLFNKASAKGLFVASGIRGGNMGTKGGGC</sequence>
<feature type="transmembrane region" description="Helical" evidence="1">
    <location>
        <begin position="243"/>
        <end position="263"/>
    </location>
</feature>
<feature type="transmembrane region" description="Helical" evidence="1">
    <location>
        <begin position="269"/>
        <end position="293"/>
    </location>
</feature>
<dbReference type="AlphaFoldDB" id="A0A0L0C3G1"/>
<reference evidence="2 3" key="1">
    <citation type="journal article" date="2015" name="Nat. Commun.">
        <title>Lucilia cuprina genome unlocks parasitic fly biology to underpin future interventions.</title>
        <authorList>
            <person name="Anstead C.A."/>
            <person name="Korhonen P.K."/>
            <person name="Young N.D."/>
            <person name="Hall R.S."/>
            <person name="Jex A.R."/>
            <person name="Murali S.C."/>
            <person name="Hughes D.S."/>
            <person name="Lee S.F."/>
            <person name="Perry T."/>
            <person name="Stroehlein A.J."/>
            <person name="Ansell B.R."/>
            <person name="Breugelmans B."/>
            <person name="Hofmann A."/>
            <person name="Qu J."/>
            <person name="Dugan S."/>
            <person name="Lee S.L."/>
            <person name="Chao H."/>
            <person name="Dinh H."/>
            <person name="Han Y."/>
            <person name="Doddapaneni H.V."/>
            <person name="Worley K.C."/>
            <person name="Muzny D.M."/>
            <person name="Ioannidis P."/>
            <person name="Waterhouse R.M."/>
            <person name="Zdobnov E.M."/>
            <person name="James P.J."/>
            <person name="Bagnall N.H."/>
            <person name="Kotze A.C."/>
            <person name="Gibbs R.A."/>
            <person name="Richards S."/>
            <person name="Batterham P."/>
            <person name="Gasser R.B."/>
        </authorList>
    </citation>
    <scope>NUCLEOTIDE SEQUENCE [LARGE SCALE GENOMIC DNA]</scope>
    <source>
        <strain evidence="2 3">LS</strain>
        <tissue evidence="2">Full body</tissue>
    </source>
</reference>
<gene>
    <name evidence="2" type="ORF">FF38_06353</name>
</gene>
<keyword evidence="1" id="KW-1133">Transmembrane helix</keyword>
<keyword evidence="1" id="KW-0472">Membrane</keyword>
<organism evidence="2 3">
    <name type="scientific">Lucilia cuprina</name>
    <name type="common">Green bottle fly</name>
    <name type="synonym">Australian sheep blowfly</name>
    <dbReference type="NCBI Taxonomy" id="7375"/>
    <lineage>
        <taxon>Eukaryota</taxon>
        <taxon>Metazoa</taxon>
        <taxon>Ecdysozoa</taxon>
        <taxon>Arthropoda</taxon>
        <taxon>Hexapoda</taxon>
        <taxon>Insecta</taxon>
        <taxon>Pterygota</taxon>
        <taxon>Neoptera</taxon>
        <taxon>Endopterygota</taxon>
        <taxon>Diptera</taxon>
        <taxon>Brachycera</taxon>
        <taxon>Muscomorpha</taxon>
        <taxon>Oestroidea</taxon>
        <taxon>Calliphoridae</taxon>
        <taxon>Luciliinae</taxon>
        <taxon>Lucilia</taxon>
    </lineage>
</organism>